<reference evidence="1 2" key="1">
    <citation type="submission" date="2018-04" db="EMBL/GenBank/DDBJ databases">
        <title>Genomic Encyclopedia of Archaeal and Bacterial Type Strains, Phase II (KMG-II): from individual species to whole genera.</title>
        <authorList>
            <person name="Goeker M."/>
        </authorList>
    </citation>
    <scope>NUCLEOTIDE SEQUENCE [LARGE SCALE GENOMIC DNA]</scope>
    <source>
        <strain evidence="1 2">DSM 19783</strain>
    </source>
</reference>
<dbReference type="RefSeq" id="WP_158272278.1">
    <property type="nucleotide sequence ID" value="NZ_QAYC01000001.1"/>
</dbReference>
<proteinExistence type="predicted"/>
<gene>
    <name evidence="1" type="ORF">C8N38_101306</name>
</gene>
<sequence>MLAGSRGGQIAVKARVPCHFQGRFEGADIAAGLPEGTGPFVVGESGSIAFS</sequence>
<comment type="caution">
    <text evidence="1">The sequence shown here is derived from an EMBL/GenBank/DDBJ whole genome shotgun (WGS) entry which is preliminary data.</text>
</comment>
<dbReference type="EMBL" id="QAYC01000001">
    <property type="protein sequence ID" value="PTW52002.1"/>
    <property type="molecule type" value="Genomic_DNA"/>
</dbReference>
<organism evidence="1 2">
    <name type="scientific">Rhodovulum kholense</name>
    <dbReference type="NCBI Taxonomy" id="453584"/>
    <lineage>
        <taxon>Bacteria</taxon>
        <taxon>Pseudomonadati</taxon>
        <taxon>Pseudomonadota</taxon>
        <taxon>Alphaproteobacteria</taxon>
        <taxon>Rhodobacterales</taxon>
        <taxon>Paracoccaceae</taxon>
        <taxon>Rhodovulum</taxon>
    </lineage>
</organism>
<dbReference type="AlphaFoldDB" id="A0A8E2VMV1"/>
<accession>A0A8E2VMV1</accession>
<dbReference type="Proteomes" id="UP000244037">
    <property type="component" value="Unassembled WGS sequence"/>
</dbReference>
<name>A0A8E2VMV1_9RHOB</name>
<evidence type="ECO:0000313" key="2">
    <source>
        <dbReference type="Proteomes" id="UP000244037"/>
    </source>
</evidence>
<dbReference type="OrthoDB" id="9816402at2"/>
<keyword evidence="2" id="KW-1185">Reference proteome</keyword>
<evidence type="ECO:0000313" key="1">
    <source>
        <dbReference type="EMBL" id="PTW52002.1"/>
    </source>
</evidence>
<protein>
    <submittedName>
        <fullName evidence="1">Uncharacterized protein</fullName>
    </submittedName>
</protein>